<comment type="caution">
    <text evidence="1">The sequence shown here is derived from an EMBL/GenBank/DDBJ whole genome shotgun (WGS) entry which is preliminary data.</text>
</comment>
<sequence length="111" mass="12996">MLIAIYKQYDGYPDGWGQKLKDFFHKGVFVNGIRRSDDILQFNGVGDFVLLLVKEFKEGTGGLYATTENNEQEYNYVIEFDHNEKDYSKMNYAIRCKEEESYLEVGQINIE</sequence>
<evidence type="ECO:0000313" key="2">
    <source>
        <dbReference type="Proteomes" id="UP000034746"/>
    </source>
</evidence>
<proteinExistence type="predicted"/>
<protein>
    <submittedName>
        <fullName evidence="1">Uncharacterized protein</fullName>
    </submittedName>
</protein>
<name>A0A0G0Y8P1_9BACT</name>
<dbReference type="EMBL" id="LCAU01000028">
    <property type="protein sequence ID" value="KKR96667.1"/>
    <property type="molecule type" value="Genomic_DNA"/>
</dbReference>
<accession>A0A0G0Y8P1</accession>
<dbReference type="AlphaFoldDB" id="A0A0G0Y8P1"/>
<gene>
    <name evidence="1" type="ORF">UU48_C0028G0002</name>
</gene>
<evidence type="ECO:0000313" key="1">
    <source>
        <dbReference type="EMBL" id="KKR96667.1"/>
    </source>
</evidence>
<reference evidence="1 2" key="1">
    <citation type="journal article" date="2015" name="Nature">
        <title>rRNA introns, odd ribosomes, and small enigmatic genomes across a large radiation of phyla.</title>
        <authorList>
            <person name="Brown C.T."/>
            <person name="Hug L.A."/>
            <person name="Thomas B.C."/>
            <person name="Sharon I."/>
            <person name="Castelle C.J."/>
            <person name="Singh A."/>
            <person name="Wilkins M.J."/>
            <person name="Williams K.H."/>
            <person name="Banfield J.F."/>
        </authorList>
    </citation>
    <scope>NUCLEOTIDE SEQUENCE [LARGE SCALE GENOMIC DNA]</scope>
</reference>
<dbReference type="Proteomes" id="UP000034746">
    <property type="component" value="Unassembled WGS sequence"/>
</dbReference>
<organism evidence="1 2">
    <name type="scientific">Candidatus Uhrbacteria bacterium GW2011_GWF2_41_16</name>
    <dbReference type="NCBI Taxonomy" id="1618997"/>
    <lineage>
        <taxon>Bacteria</taxon>
        <taxon>Candidatus Uhriibacteriota</taxon>
    </lineage>
</organism>